<protein>
    <recommendedName>
        <fullName evidence="1">SCP2 domain-containing protein</fullName>
    </recommendedName>
</protein>
<reference evidence="2 3" key="1">
    <citation type="submission" date="2024-02" db="EMBL/GenBank/DDBJ databases">
        <title>Herpetosiphon gulosus NBRC 112829.</title>
        <authorList>
            <person name="Ichikawa N."/>
            <person name="Katano-Makiyama Y."/>
            <person name="Hidaka K."/>
        </authorList>
    </citation>
    <scope>NUCLEOTIDE SEQUENCE [LARGE SCALE GENOMIC DNA]</scope>
    <source>
        <strain evidence="2 3">NBRC 112829</strain>
    </source>
</reference>
<dbReference type="SUPFAM" id="SSF55718">
    <property type="entry name" value="SCP-like"/>
    <property type="match status" value="1"/>
</dbReference>
<proteinExistence type="predicted"/>
<dbReference type="RefSeq" id="WP_345723673.1">
    <property type="nucleotide sequence ID" value="NZ_BAABRU010000015.1"/>
</dbReference>
<gene>
    <name evidence="2" type="ORF">Hgul01_03896</name>
</gene>
<dbReference type="InterPro" id="IPR003033">
    <property type="entry name" value="SCP2_sterol-bd_dom"/>
</dbReference>
<evidence type="ECO:0000313" key="3">
    <source>
        <dbReference type="Proteomes" id="UP001428290"/>
    </source>
</evidence>
<dbReference type="InterPro" id="IPR036527">
    <property type="entry name" value="SCP2_sterol-bd_dom_sf"/>
</dbReference>
<feature type="domain" description="SCP2" evidence="1">
    <location>
        <begin position="97"/>
        <end position="179"/>
    </location>
</feature>
<accession>A0ABP9X3W1</accession>
<keyword evidence="3" id="KW-1185">Reference proteome</keyword>
<evidence type="ECO:0000313" key="2">
    <source>
        <dbReference type="EMBL" id="GAA5530082.1"/>
    </source>
</evidence>
<comment type="caution">
    <text evidence="2">The sequence shown here is derived from an EMBL/GenBank/DDBJ whole genome shotgun (WGS) entry which is preliminary data.</text>
</comment>
<name>A0ABP9X3W1_9CHLR</name>
<evidence type="ECO:0000259" key="1">
    <source>
        <dbReference type="Pfam" id="PF02036"/>
    </source>
</evidence>
<dbReference type="Proteomes" id="UP001428290">
    <property type="component" value="Unassembled WGS sequence"/>
</dbReference>
<dbReference type="EMBL" id="BAABRU010000015">
    <property type="protein sequence ID" value="GAA5530082.1"/>
    <property type="molecule type" value="Genomic_DNA"/>
</dbReference>
<dbReference type="Gene3D" id="3.30.1050.10">
    <property type="entry name" value="SCP2 sterol-binding domain"/>
    <property type="match status" value="1"/>
</dbReference>
<dbReference type="Pfam" id="PF02036">
    <property type="entry name" value="SCP2"/>
    <property type="match status" value="1"/>
</dbReference>
<organism evidence="2 3">
    <name type="scientific">Herpetosiphon gulosus</name>
    <dbReference type="NCBI Taxonomy" id="1973496"/>
    <lineage>
        <taxon>Bacteria</taxon>
        <taxon>Bacillati</taxon>
        <taxon>Chloroflexota</taxon>
        <taxon>Chloroflexia</taxon>
        <taxon>Herpetosiphonales</taxon>
        <taxon>Herpetosiphonaceae</taxon>
        <taxon>Herpetosiphon</taxon>
    </lineage>
</organism>
<sequence length="179" mass="19303">MADLSTITVSDYIATALPEQLASQSGGLEDATYAIQYLVDGTAYAVSYSAGRGEVVNGTVENPLLTVILDEPTWRGVITEETASADALVSPAKMSASRMEKLQNLKGKFNLELTKADGSIAYSTTTFNSVDTPEVTLMMKAEDYAKILKGELNSQMAFMTGKLKFKGDMNFLMKLGTLM</sequence>